<dbReference type="GO" id="GO:0005669">
    <property type="term" value="C:transcription factor TFIID complex"/>
    <property type="evidence" value="ECO:0007669"/>
    <property type="project" value="InterPro"/>
</dbReference>
<dbReference type="OrthoDB" id="21060at2759"/>
<keyword evidence="6" id="KW-0539">Nucleus</keyword>
<sequence>KEDPNDFSDALLSAGVDLREEEQLLSSSIPIRAQSFKTPGAITPSGSLGPIPSLNDGALLSTFDMTADATLHAHRRMPFLDMHVKDNDVLVLISLACQEWLSNILTSAVVTSRYRRESGNSTSNASDVAKSLRQIAIQDKEREDKYKISKSAGKAHDGEKGAHATEEVMHRAANATAAMMVSGGRKKYSWMTSGGSGSSSPSVGGSAGGGSKKDSSTGSHGIRIREAKEEQGVVMRDLLTVLENERVGVQKALTKGWTRLRD</sequence>
<dbReference type="PANTHER" id="PTHR15138">
    <property type="entry name" value="TRANSCRIPTION INITIATION FACTOR TFIID SUBUNIT 4"/>
    <property type="match status" value="1"/>
</dbReference>
<dbReference type="AlphaFoldDB" id="A0A1E3PZK0"/>
<organism evidence="11 12">
    <name type="scientific">Lipomyces starkeyi NRRL Y-11557</name>
    <dbReference type="NCBI Taxonomy" id="675824"/>
    <lineage>
        <taxon>Eukaryota</taxon>
        <taxon>Fungi</taxon>
        <taxon>Dikarya</taxon>
        <taxon>Ascomycota</taxon>
        <taxon>Saccharomycotina</taxon>
        <taxon>Lipomycetes</taxon>
        <taxon>Lipomycetales</taxon>
        <taxon>Lipomycetaceae</taxon>
        <taxon>Lipomyces</taxon>
    </lineage>
</organism>
<feature type="non-terminal residue" evidence="11">
    <location>
        <position position="262"/>
    </location>
</feature>
<dbReference type="Pfam" id="PF05236">
    <property type="entry name" value="TAF4"/>
    <property type="match status" value="1"/>
</dbReference>
<accession>A0A1E3PZK0</accession>
<keyword evidence="4" id="KW-0805">Transcription regulation</keyword>
<feature type="region of interest" description="Disordered" evidence="9">
    <location>
        <begin position="143"/>
        <end position="164"/>
    </location>
</feature>
<name>A0A1E3PZK0_LIPST</name>
<evidence type="ECO:0000256" key="6">
    <source>
        <dbReference type="ARBA" id="ARBA00023242"/>
    </source>
</evidence>
<protein>
    <recommendedName>
        <fullName evidence="3">Transcription initiation factor TFIID subunit 4</fullName>
    </recommendedName>
    <alternativeName>
        <fullName evidence="8">TBP-associated factor 4</fullName>
    </alternativeName>
</protein>
<evidence type="ECO:0000256" key="2">
    <source>
        <dbReference type="ARBA" id="ARBA00006178"/>
    </source>
</evidence>
<gene>
    <name evidence="11" type="ORF">LIPSTDRAFT_44513</name>
</gene>
<evidence type="ECO:0000313" key="12">
    <source>
        <dbReference type="Proteomes" id="UP000094385"/>
    </source>
</evidence>
<proteinExistence type="inferred from homology"/>
<dbReference type="PANTHER" id="PTHR15138:SF14">
    <property type="entry name" value="TRANSCRIPTION INITIATION FACTOR TFIID SUBUNIT 4"/>
    <property type="match status" value="1"/>
</dbReference>
<feature type="non-terminal residue" evidence="11">
    <location>
        <position position="1"/>
    </location>
</feature>
<dbReference type="InterPro" id="IPR007900">
    <property type="entry name" value="TAF4_C"/>
</dbReference>
<feature type="compositionally biased region" description="Basic and acidic residues" evidence="9">
    <location>
        <begin position="154"/>
        <end position="164"/>
    </location>
</feature>
<keyword evidence="5" id="KW-0804">Transcription</keyword>
<evidence type="ECO:0000256" key="1">
    <source>
        <dbReference type="ARBA" id="ARBA00004123"/>
    </source>
</evidence>
<dbReference type="InterPro" id="IPR045144">
    <property type="entry name" value="TAF4"/>
</dbReference>
<evidence type="ECO:0000256" key="9">
    <source>
        <dbReference type="SAM" id="MobiDB-lite"/>
    </source>
</evidence>
<dbReference type="EMBL" id="KV454299">
    <property type="protein sequence ID" value="ODQ70694.1"/>
    <property type="molecule type" value="Genomic_DNA"/>
</dbReference>
<evidence type="ECO:0000313" key="11">
    <source>
        <dbReference type="EMBL" id="ODQ70694.1"/>
    </source>
</evidence>
<evidence type="ECO:0000256" key="5">
    <source>
        <dbReference type="ARBA" id="ARBA00023163"/>
    </source>
</evidence>
<dbReference type="STRING" id="675824.A0A1E3PZK0"/>
<dbReference type="Proteomes" id="UP000094385">
    <property type="component" value="Unassembled WGS sequence"/>
</dbReference>
<feature type="region of interest" description="Disordered" evidence="9">
    <location>
        <begin position="189"/>
        <end position="228"/>
    </location>
</feature>
<evidence type="ECO:0000256" key="4">
    <source>
        <dbReference type="ARBA" id="ARBA00023015"/>
    </source>
</evidence>
<dbReference type="GO" id="GO:0016251">
    <property type="term" value="F:RNA polymerase II general transcription initiation factor activity"/>
    <property type="evidence" value="ECO:0007669"/>
    <property type="project" value="TreeGrafter"/>
</dbReference>
<keyword evidence="12" id="KW-1185">Reference proteome</keyword>
<dbReference type="GO" id="GO:0006367">
    <property type="term" value="P:transcription initiation at RNA polymerase II promoter"/>
    <property type="evidence" value="ECO:0007669"/>
    <property type="project" value="TreeGrafter"/>
</dbReference>
<evidence type="ECO:0000259" key="10">
    <source>
        <dbReference type="Pfam" id="PF05236"/>
    </source>
</evidence>
<comment type="similarity">
    <text evidence="2">Belongs to the TAF4 family.</text>
</comment>
<dbReference type="GO" id="GO:0003677">
    <property type="term" value="F:DNA binding"/>
    <property type="evidence" value="ECO:0007669"/>
    <property type="project" value="TreeGrafter"/>
</dbReference>
<evidence type="ECO:0000256" key="7">
    <source>
        <dbReference type="ARBA" id="ARBA00025346"/>
    </source>
</evidence>
<comment type="function">
    <text evidence="7">Functions as a component of the DNA-binding general transcription factor complex TFIID. Binding of TFIID to a promoter (with or without TATA element) is the initial step in pre-initiation complex (PIC) formation. TFIID plays a key role in the regulation of gene expression by RNA polymerase II through different activities such as transcription activator interaction, core promoter recognition and selectivity, TFIIA and TFIIB interaction, chromatin modification (histone acetylation by TAF1), facilitation of DNA opening and initiation of transcription.</text>
</comment>
<reference evidence="11 12" key="1">
    <citation type="journal article" date="2016" name="Proc. Natl. Acad. Sci. U.S.A.">
        <title>Comparative genomics of biotechnologically important yeasts.</title>
        <authorList>
            <person name="Riley R."/>
            <person name="Haridas S."/>
            <person name="Wolfe K.H."/>
            <person name="Lopes M.R."/>
            <person name="Hittinger C.T."/>
            <person name="Goeker M."/>
            <person name="Salamov A.A."/>
            <person name="Wisecaver J.H."/>
            <person name="Long T.M."/>
            <person name="Calvey C.H."/>
            <person name="Aerts A.L."/>
            <person name="Barry K.W."/>
            <person name="Choi C."/>
            <person name="Clum A."/>
            <person name="Coughlan A.Y."/>
            <person name="Deshpande S."/>
            <person name="Douglass A.P."/>
            <person name="Hanson S.J."/>
            <person name="Klenk H.-P."/>
            <person name="LaButti K.M."/>
            <person name="Lapidus A."/>
            <person name="Lindquist E.A."/>
            <person name="Lipzen A.M."/>
            <person name="Meier-Kolthoff J.P."/>
            <person name="Ohm R.A."/>
            <person name="Otillar R.P."/>
            <person name="Pangilinan J.L."/>
            <person name="Peng Y."/>
            <person name="Rokas A."/>
            <person name="Rosa C.A."/>
            <person name="Scheuner C."/>
            <person name="Sibirny A.A."/>
            <person name="Slot J.C."/>
            <person name="Stielow J.B."/>
            <person name="Sun H."/>
            <person name="Kurtzman C.P."/>
            <person name="Blackwell M."/>
            <person name="Grigoriev I.V."/>
            <person name="Jeffries T.W."/>
        </authorList>
    </citation>
    <scope>NUCLEOTIDE SEQUENCE [LARGE SCALE GENOMIC DNA]</scope>
    <source>
        <strain evidence="11 12">NRRL Y-11557</strain>
    </source>
</reference>
<evidence type="ECO:0000256" key="8">
    <source>
        <dbReference type="ARBA" id="ARBA00031747"/>
    </source>
</evidence>
<comment type="subcellular location">
    <subcellularLocation>
        <location evidence="1">Nucleus</location>
    </subcellularLocation>
</comment>
<feature type="domain" description="Transcription initiation factor TFIID component TAF4 C-terminal" evidence="10">
    <location>
        <begin position="8"/>
        <end position="256"/>
    </location>
</feature>
<evidence type="ECO:0000256" key="3">
    <source>
        <dbReference type="ARBA" id="ARBA00017306"/>
    </source>
</evidence>